<evidence type="ECO:0000256" key="1">
    <source>
        <dbReference type="ARBA" id="ARBA00022475"/>
    </source>
</evidence>
<evidence type="ECO:0000256" key="6">
    <source>
        <dbReference type="SAM" id="Phobius"/>
    </source>
</evidence>
<feature type="transmembrane region" description="Helical" evidence="6">
    <location>
        <begin position="12"/>
        <end position="32"/>
    </location>
</feature>
<accession>A0A2U8FX14</accession>
<evidence type="ECO:0000313" key="7">
    <source>
        <dbReference type="EMBL" id="AWI54984.1"/>
    </source>
</evidence>
<dbReference type="RefSeq" id="WP_109038103.1">
    <property type="nucleotide sequence ID" value="NZ_CP029210.1"/>
</dbReference>
<reference evidence="7 8" key="1">
    <citation type="submission" date="2018-05" db="EMBL/GenBank/DDBJ databases">
        <title>complete genome sequence of Aquabacterium olei NBRC 110486.</title>
        <authorList>
            <person name="Tang B."/>
            <person name="Chang J."/>
            <person name="Zhang L."/>
            <person name="Yang H."/>
        </authorList>
    </citation>
    <scope>NUCLEOTIDE SEQUENCE [LARGE SCALE GENOMIC DNA]</scope>
    <source>
        <strain evidence="7 8">NBRC 110486</strain>
    </source>
</reference>
<dbReference type="InterPro" id="IPR010664">
    <property type="entry name" value="LipoPS_assembly_LptC-rel"/>
</dbReference>
<keyword evidence="3 6" id="KW-0812">Transmembrane</keyword>
<dbReference type="Pfam" id="PF06835">
    <property type="entry name" value="LptC"/>
    <property type="match status" value="1"/>
</dbReference>
<gene>
    <name evidence="7" type="primary">lptC</name>
    <name evidence="7" type="ORF">DEH84_17325</name>
</gene>
<dbReference type="InterPro" id="IPR052363">
    <property type="entry name" value="LPS_export_LptC"/>
</dbReference>
<dbReference type="Gene3D" id="2.60.450.10">
    <property type="entry name" value="Lipopolysaccharide (LPS) transport protein A like domain"/>
    <property type="match status" value="1"/>
</dbReference>
<evidence type="ECO:0000313" key="8">
    <source>
        <dbReference type="Proteomes" id="UP000244892"/>
    </source>
</evidence>
<keyword evidence="5 6" id="KW-0472">Membrane</keyword>
<dbReference type="GO" id="GO:0015221">
    <property type="term" value="F:lipopolysaccharide transmembrane transporter activity"/>
    <property type="evidence" value="ECO:0007669"/>
    <property type="project" value="InterPro"/>
</dbReference>
<dbReference type="PANTHER" id="PTHR37481">
    <property type="entry name" value="LIPOPOLYSACCHARIDE EXPORT SYSTEM PROTEIN LPTC"/>
    <property type="match status" value="1"/>
</dbReference>
<name>A0A2U8FX14_9BURK</name>
<evidence type="ECO:0000256" key="2">
    <source>
        <dbReference type="ARBA" id="ARBA00022519"/>
    </source>
</evidence>
<dbReference type="EMBL" id="CP029210">
    <property type="protein sequence ID" value="AWI54984.1"/>
    <property type="molecule type" value="Genomic_DNA"/>
</dbReference>
<dbReference type="KEGG" id="aon:DEH84_17325"/>
<dbReference type="GO" id="GO:0030288">
    <property type="term" value="C:outer membrane-bounded periplasmic space"/>
    <property type="evidence" value="ECO:0007669"/>
    <property type="project" value="TreeGrafter"/>
</dbReference>
<sequence>MKPRSWEWLSYAQAGLPVLGAGLLAGFTWWLVQSSPQPESARRTAVAPTVPDYTLERARISRLDTEGRLKAVIDGEVIRHYPEGDRIEIDVLELSARGDEGDSVHALSRRGEAVGTTEVITLTGAVRVTAMPVPGTAKRQGMDSTAPVRLVGEGLKMDGRTRVLSADQPTTLYQAGSVVRGNTMRHDERTGVTEFKGRVTGRYELASRP</sequence>
<evidence type="ECO:0000256" key="5">
    <source>
        <dbReference type="ARBA" id="ARBA00023136"/>
    </source>
</evidence>
<evidence type="ECO:0000256" key="3">
    <source>
        <dbReference type="ARBA" id="ARBA00022692"/>
    </source>
</evidence>
<evidence type="ECO:0000256" key="4">
    <source>
        <dbReference type="ARBA" id="ARBA00022989"/>
    </source>
</evidence>
<keyword evidence="1" id="KW-1003">Cell membrane</keyword>
<proteinExistence type="predicted"/>
<keyword evidence="2" id="KW-0997">Cell inner membrane</keyword>
<dbReference type="AlphaFoldDB" id="A0A2U8FX14"/>
<organism evidence="7 8">
    <name type="scientific">Aquabacterium olei</name>
    <dbReference type="NCBI Taxonomy" id="1296669"/>
    <lineage>
        <taxon>Bacteria</taxon>
        <taxon>Pseudomonadati</taxon>
        <taxon>Pseudomonadota</taxon>
        <taxon>Betaproteobacteria</taxon>
        <taxon>Burkholderiales</taxon>
        <taxon>Aquabacterium</taxon>
    </lineage>
</organism>
<keyword evidence="4 6" id="KW-1133">Transmembrane helix</keyword>
<dbReference type="Proteomes" id="UP000244892">
    <property type="component" value="Chromosome"/>
</dbReference>
<dbReference type="GO" id="GO:0005886">
    <property type="term" value="C:plasma membrane"/>
    <property type="evidence" value="ECO:0007669"/>
    <property type="project" value="InterPro"/>
</dbReference>
<dbReference type="InterPro" id="IPR026265">
    <property type="entry name" value="LptC"/>
</dbReference>
<dbReference type="NCBIfam" id="TIGR04409">
    <property type="entry name" value="LptC_YrbK"/>
    <property type="match status" value="1"/>
</dbReference>
<dbReference type="GO" id="GO:0017089">
    <property type="term" value="F:glycolipid transfer activity"/>
    <property type="evidence" value="ECO:0007669"/>
    <property type="project" value="TreeGrafter"/>
</dbReference>
<keyword evidence="8" id="KW-1185">Reference proteome</keyword>
<dbReference type="PANTHER" id="PTHR37481:SF1">
    <property type="entry name" value="LIPOPOLYSACCHARIDE EXPORT SYSTEM PROTEIN LPTC"/>
    <property type="match status" value="1"/>
</dbReference>
<protein>
    <submittedName>
        <fullName evidence="7">LPS export ABC transporter periplasmic protein LptC</fullName>
    </submittedName>
</protein>
<dbReference type="OrthoDB" id="5298112at2"/>